<keyword evidence="3" id="KW-1185">Reference proteome</keyword>
<dbReference type="Gene3D" id="3.30.559.10">
    <property type="entry name" value="Chloramphenicol acetyltransferase-like domain"/>
    <property type="match status" value="1"/>
</dbReference>
<dbReference type="InterPro" id="IPR023213">
    <property type="entry name" value="CAT-like_dom_sf"/>
</dbReference>
<proteinExistence type="predicted"/>
<sequence>MISPFVNINGVGFVKKENKLDRNNVESILTLTSMQKKMLLSYIRDDRSDIYHEQLSLTIRGDMKIDILKTSWQAVIENNEMLRTVFRWKEISKPVQIVLKKHEVPVLYMDFSEEEDKMNAIENIKFQDITNRIDITRETLRIYLCKMDDFTHEMIISNHHILFDGWSNGIILKELMEVYSSLYEGKVHKRLYKTKFNEFIKFLNSKNEDDEKAYWSDYLKNIDNSNDYFSCDEKGRIKEISYKINVNKTLRMKEFAKENRVLLSSMLYGVWGVLLQKLSNSNEILFGTTVSGRPENIKDVDNMVGLFINTIPLVVKTDNDTTFIELIQSLDKALNERKNYENTSLFDIKENCGLSNCEELFNSVVIIENYPLDFNSNKKMTLAIDAFSIIEKFDYNMVLQVLTFDDFELKFIFNSEAIDNEIVKKLGNYYEIILNILLKNPFINIEDVDFILEVSRTN</sequence>
<dbReference type="PANTHER" id="PTHR45398:SF1">
    <property type="entry name" value="ENZYME, PUTATIVE (JCVI)-RELATED"/>
    <property type="match status" value="1"/>
</dbReference>
<gene>
    <name evidence="2" type="ORF">bsdE14_37000</name>
</gene>
<organism evidence="2 3">
    <name type="scientific">Clostridium omnivorum</name>
    <dbReference type="NCBI Taxonomy" id="1604902"/>
    <lineage>
        <taxon>Bacteria</taxon>
        <taxon>Bacillati</taxon>
        <taxon>Bacillota</taxon>
        <taxon>Clostridia</taxon>
        <taxon>Eubacteriales</taxon>
        <taxon>Clostridiaceae</taxon>
        <taxon>Clostridium</taxon>
    </lineage>
</organism>
<feature type="domain" description="Condensation" evidence="1">
    <location>
        <begin position="26"/>
        <end position="453"/>
    </location>
</feature>
<evidence type="ECO:0000313" key="3">
    <source>
        <dbReference type="Proteomes" id="UP001208567"/>
    </source>
</evidence>
<dbReference type="Proteomes" id="UP001208567">
    <property type="component" value="Unassembled WGS sequence"/>
</dbReference>
<dbReference type="PANTHER" id="PTHR45398">
    <property type="match status" value="1"/>
</dbReference>
<reference evidence="2 3" key="1">
    <citation type="journal article" date="2024" name="Int. J. Syst. Evol. Microbiol.">
        <title>Clostridium omnivorum sp. nov., isolated from anoxic soil under the treatment of reductive soil disinfestation.</title>
        <authorList>
            <person name="Ueki A."/>
            <person name="Tonouchi A."/>
            <person name="Kaku N."/>
            <person name="Honma S."/>
            <person name="Ueki K."/>
        </authorList>
    </citation>
    <scope>NUCLEOTIDE SEQUENCE [LARGE SCALE GENOMIC DNA]</scope>
    <source>
        <strain evidence="2 3">E14</strain>
    </source>
</reference>
<dbReference type="SUPFAM" id="SSF52777">
    <property type="entry name" value="CoA-dependent acyltransferases"/>
    <property type="match status" value="2"/>
</dbReference>
<accession>A0ABQ5NB66</accession>
<evidence type="ECO:0000259" key="1">
    <source>
        <dbReference type="Pfam" id="PF00668"/>
    </source>
</evidence>
<name>A0ABQ5NB66_9CLOT</name>
<protein>
    <recommendedName>
        <fullName evidence="1">Condensation domain-containing protein</fullName>
    </recommendedName>
</protein>
<dbReference type="InterPro" id="IPR001242">
    <property type="entry name" value="Condensation_dom"/>
</dbReference>
<dbReference type="EMBL" id="BRXR01000001">
    <property type="protein sequence ID" value="GLC32290.1"/>
    <property type="molecule type" value="Genomic_DNA"/>
</dbReference>
<dbReference type="Pfam" id="PF00668">
    <property type="entry name" value="Condensation"/>
    <property type="match status" value="1"/>
</dbReference>
<evidence type="ECO:0000313" key="2">
    <source>
        <dbReference type="EMBL" id="GLC32290.1"/>
    </source>
</evidence>
<dbReference type="Gene3D" id="3.30.559.30">
    <property type="entry name" value="Nonribosomal peptide synthetase, condensation domain"/>
    <property type="match status" value="1"/>
</dbReference>
<comment type="caution">
    <text evidence="2">The sequence shown here is derived from an EMBL/GenBank/DDBJ whole genome shotgun (WGS) entry which is preliminary data.</text>
</comment>